<dbReference type="Proteomes" id="UP000183255">
    <property type="component" value="Unassembled WGS sequence"/>
</dbReference>
<accession>A0A1G8ICP9</accession>
<keyword evidence="1" id="KW-0732">Signal</keyword>
<dbReference type="PROSITE" id="PS51257">
    <property type="entry name" value="PROKAR_LIPOPROTEIN"/>
    <property type="match status" value="1"/>
</dbReference>
<feature type="chain" id="PRO_5010270687" evidence="1">
    <location>
        <begin position="23"/>
        <end position="290"/>
    </location>
</feature>
<sequence>MKKKILAAVLLALATVACIAAAVWFSEDKKPVPEVQSTRALFSWSSSAVEDKTLLETMKKADLNTLFQSFSADNDKNSIAFLEEAAAENITVYALTGSPEWALDKNGSSMIERVNRISALNDSVTESERVRGVIMDVEPYLLDEFKGNEEEIMESFILGLEAAYEKAKELNLRFGVCIPYFYDHWDLQDELDKIVKASDFMLVMNYYRDKEIEHMSFEAELARKYEKEIMTIYELQAPGTYGLTERNTYHGLGLAKVEQNFLKLQAHYGNQTVSMAYHEYNALKEVLSGE</sequence>
<evidence type="ECO:0000313" key="3">
    <source>
        <dbReference type="Proteomes" id="UP000183255"/>
    </source>
</evidence>
<dbReference type="RefSeq" id="WP_031574430.1">
    <property type="nucleotide sequence ID" value="NZ_FNDZ01000001.1"/>
</dbReference>
<protein>
    <submittedName>
        <fullName evidence="2">Uncharacterized protein</fullName>
    </submittedName>
</protein>
<reference evidence="2 3" key="1">
    <citation type="submission" date="2016-10" db="EMBL/GenBank/DDBJ databases">
        <authorList>
            <person name="de Groot N.N."/>
        </authorList>
    </citation>
    <scope>NUCLEOTIDE SEQUENCE [LARGE SCALE GENOMIC DNA]</scope>
    <source>
        <strain evidence="2 3">CGMCC 1.5058</strain>
    </source>
</reference>
<feature type="signal peptide" evidence="1">
    <location>
        <begin position="1"/>
        <end position="22"/>
    </location>
</feature>
<name>A0A1G8ICP9_9CLOT</name>
<gene>
    <name evidence="2" type="ORF">SAMN05421804_101836</name>
</gene>
<dbReference type="AlphaFoldDB" id="A0A1G8ICP9"/>
<evidence type="ECO:0000256" key="1">
    <source>
        <dbReference type="SAM" id="SignalP"/>
    </source>
</evidence>
<proteinExistence type="predicted"/>
<evidence type="ECO:0000313" key="2">
    <source>
        <dbReference type="EMBL" id="SDI16330.1"/>
    </source>
</evidence>
<organism evidence="2 3">
    <name type="scientific">Proteiniclasticum ruminis</name>
    <dbReference type="NCBI Taxonomy" id="398199"/>
    <lineage>
        <taxon>Bacteria</taxon>
        <taxon>Bacillati</taxon>
        <taxon>Bacillota</taxon>
        <taxon>Clostridia</taxon>
        <taxon>Eubacteriales</taxon>
        <taxon>Clostridiaceae</taxon>
        <taxon>Proteiniclasticum</taxon>
    </lineage>
</organism>
<dbReference type="EMBL" id="FNDZ01000001">
    <property type="protein sequence ID" value="SDI16330.1"/>
    <property type="molecule type" value="Genomic_DNA"/>
</dbReference>